<name>A0A2S6CA33_9PEZI</name>
<gene>
    <name evidence="2" type="ORF">CBER1_01846</name>
</gene>
<evidence type="ECO:0000259" key="1">
    <source>
        <dbReference type="Pfam" id="PF06985"/>
    </source>
</evidence>
<reference evidence="3" key="1">
    <citation type="journal article" date="2017" name="bioRxiv">
        <title>Conservation of a gene cluster reveals novel cercosporin biosynthetic mechanisms and extends production to the genus Colletotrichum.</title>
        <authorList>
            <person name="de Jonge R."/>
            <person name="Ebert M.K."/>
            <person name="Huitt-Roehl C.R."/>
            <person name="Pal P."/>
            <person name="Suttle J.C."/>
            <person name="Spanner R.E."/>
            <person name="Neubauer J.D."/>
            <person name="Jurick W.M.II."/>
            <person name="Stott K.A."/>
            <person name="Secor G.A."/>
            <person name="Thomma B.P.H.J."/>
            <person name="Van de Peer Y."/>
            <person name="Townsend C.A."/>
            <person name="Bolton M.D."/>
        </authorList>
    </citation>
    <scope>NUCLEOTIDE SEQUENCE [LARGE SCALE GENOMIC DNA]</scope>
    <source>
        <strain evidence="3">CBS538.71</strain>
    </source>
</reference>
<evidence type="ECO:0000313" key="2">
    <source>
        <dbReference type="EMBL" id="PPJ56580.1"/>
    </source>
</evidence>
<evidence type="ECO:0000313" key="3">
    <source>
        <dbReference type="Proteomes" id="UP000237631"/>
    </source>
</evidence>
<keyword evidence="3" id="KW-1185">Reference proteome</keyword>
<comment type="caution">
    <text evidence="2">The sequence shown here is derived from an EMBL/GenBank/DDBJ whole genome shotgun (WGS) entry which is preliminary data.</text>
</comment>
<dbReference type="Pfam" id="PF06985">
    <property type="entry name" value="HET"/>
    <property type="match status" value="1"/>
</dbReference>
<dbReference type="PANTHER" id="PTHR24148">
    <property type="entry name" value="ANKYRIN REPEAT DOMAIN-CONTAINING PROTEIN 39 HOMOLOG-RELATED"/>
    <property type="match status" value="1"/>
</dbReference>
<dbReference type="InterPro" id="IPR010730">
    <property type="entry name" value="HET"/>
</dbReference>
<dbReference type="EMBL" id="PNEN01000515">
    <property type="protein sequence ID" value="PPJ56580.1"/>
    <property type="molecule type" value="Genomic_DNA"/>
</dbReference>
<dbReference type="Proteomes" id="UP000237631">
    <property type="component" value="Unassembled WGS sequence"/>
</dbReference>
<dbReference type="OrthoDB" id="2504919at2759"/>
<dbReference type="AlphaFoldDB" id="A0A2S6CA33"/>
<protein>
    <recommendedName>
        <fullName evidence="1">Heterokaryon incompatibility domain-containing protein</fullName>
    </recommendedName>
</protein>
<dbReference type="InterPro" id="IPR052895">
    <property type="entry name" value="HetReg/Transcr_Mod"/>
</dbReference>
<feature type="domain" description="Heterokaryon incompatibility" evidence="1">
    <location>
        <begin position="36"/>
        <end position="139"/>
    </location>
</feature>
<organism evidence="2 3">
    <name type="scientific">Cercospora berteroae</name>
    <dbReference type="NCBI Taxonomy" id="357750"/>
    <lineage>
        <taxon>Eukaryota</taxon>
        <taxon>Fungi</taxon>
        <taxon>Dikarya</taxon>
        <taxon>Ascomycota</taxon>
        <taxon>Pezizomycotina</taxon>
        <taxon>Dothideomycetes</taxon>
        <taxon>Dothideomycetidae</taxon>
        <taxon>Mycosphaerellales</taxon>
        <taxon>Mycosphaerellaceae</taxon>
        <taxon>Cercospora</taxon>
    </lineage>
</organism>
<dbReference type="PANTHER" id="PTHR24148:SF64">
    <property type="entry name" value="HETEROKARYON INCOMPATIBILITY DOMAIN-CONTAINING PROTEIN"/>
    <property type="match status" value="1"/>
</dbReference>
<proteinExistence type="predicted"/>
<dbReference type="STRING" id="357750.A0A2S6CA33"/>
<sequence length="593" mass="66971">MFDTVELSKFYKTFMPKEDLLKSEVCGPNFSANMPLWINALCINQSNVAELNYHVPRIKRIYEKAWHVIIWLGNATETSDEATVFLQKVRMKLGEDRMLRFFRDPIGGSDFWARLSPTPDLDKWKAVQNLFDHPYWSGVGAVQELASSIRHASVWCGRRQMHARSVAKVQRAYFGDELGDIVVQESNQARCGAAKTVPPSLVRGGPAPIEMVRDLLDRSHDLERSGARSSREVMSVNRARKTSLPHDRIYALYELIVPEPGNGFLIDYGRSVAQVYCDYIEYEVNTSESWQIWQLLTGKKSQVPDLPSWTVDWTAQDPPHQVIPIRSTSMPLSSDNRQIDARHLAQMRIPAVLLPPSPNAINAGGYTTALWRILNPENSILVTGFMIGKIDACGGQNKRVEGPDDENEKFWNDIDNAVCLLRESSLSGVEKVLRIGACLLLDDSMVGDRLDEIALVVHSASPIFHMHYREAINSMMSSCFNRPESDRFPSKASVQIMEDFMHRTLMSRVKQVFWDRAWIRTTRFDALGIAPAAARQGDVLFVPRGYPFVMALHPKGDGTFSVVGPCWLYGFMHGEAVKLNAEGRIEEKEVVLV</sequence>
<accession>A0A2S6CA33</accession>